<dbReference type="EMBL" id="JAEUAK010000001">
    <property type="protein sequence ID" value="MBW9050970.1"/>
    <property type="molecule type" value="Genomic_DNA"/>
</dbReference>
<organism evidence="1 2">
    <name type="scientific">Rhizobium mesosinicum</name>
    <dbReference type="NCBI Taxonomy" id="335017"/>
    <lineage>
        <taxon>Bacteria</taxon>
        <taxon>Pseudomonadati</taxon>
        <taxon>Pseudomonadota</taxon>
        <taxon>Alphaproteobacteria</taxon>
        <taxon>Hyphomicrobiales</taxon>
        <taxon>Rhizobiaceae</taxon>
        <taxon>Rhizobium/Agrobacterium group</taxon>
        <taxon>Rhizobium</taxon>
    </lineage>
</organism>
<proteinExistence type="predicted"/>
<dbReference type="Proteomes" id="UP000717752">
    <property type="component" value="Unassembled WGS sequence"/>
</dbReference>
<reference evidence="1 2" key="1">
    <citation type="journal article" date="2021" name="MBio">
        <title>Poor Competitiveness of Bradyrhizobium in Pigeon Pea Root Colonization in Indian Soils.</title>
        <authorList>
            <person name="Chalasani D."/>
            <person name="Basu A."/>
            <person name="Pullabhotla S.V.S.R.N."/>
            <person name="Jorrin B."/>
            <person name="Neal A.L."/>
            <person name="Poole P.S."/>
            <person name="Podile A.R."/>
            <person name="Tkacz A."/>
        </authorList>
    </citation>
    <scope>NUCLEOTIDE SEQUENCE [LARGE SCALE GENOMIC DNA]</scope>
    <source>
        <strain evidence="1 2">HU56</strain>
    </source>
</reference>
<evidence type="ECO:0000313" key="2">
    <source>
        <dbReference type="Proteomes" id="UP000717752"/>
    </source>
</evidence>
<gene>
    <name evidence="1" type="ORF">JNB85_00935</name>
</gene>
<name>A0ABS7GLR4_9HYPH</name>
<accession>A0ABS7GLR4</accession>
<evidence type="ECO:0000313" key="1">
    <source>
        <dbReference type="EMBL" id="MBW9050970.1"/>
    </source>
</evidence>
<sequence>MSVLKVRAQVPVSLKFSGAAARIVSMRIESSNEREAGCTVRNHQSD</sequence>
<keyword evidence="2" id="KW-1185">Reference proteome</keyword>
<dbReference type="RefSeq" id="WP_220332519.1">
    <property type="nucleotide sequence ID" value="NZ_JAEUAK010000001.1"/>
</dbReference>
<protein>
    <submittedName>
        <fullName evidence="1">Uncharacterized protein</fullName>
    </submittedName>
</protein>
<comment type="caution">
    <text evidence="1">The sequence shown here is derived from an EMBL/GenBank/DDBJ whole genome shotgun (WGS) entry which is preliminary data.</text>
</comment>